<dbReference type="Pfam" id="PF13452">
    <property type="entry name" value="FAS1_DH_region"/>
    <property type="match status" value="1"/>
</dbReference>
<feature type="domain" description="MaoC-like" evidence="2">
    <location>
        <begin position="164"/>
        <end position="255"/>
    </location>
</feature>
<dbReference type="Gene3D" id="3.10.129.10">
    <property type="entry name" value="Hotdog Thioesterase"/>
    <property type="match status" value="1"/>
</dbReference>
<feature type="compositionally biased region" description="Basic and acidic residues" evidence="1">
    <location>
        <begin position="143"/>
        <end position="158"/>
    </location>
</feature>
<evidence type="ECO:0000313" key="5">
    <source>
        <dbReference type="Proteomes" id="UP000241229"/>
    </source>
</evidence>
<dbReference type="PANTHER" id="PTHR13078:SF56">
    <property type="entry name" value="PEROXISOMAL MULTIFUNCTIONAL ENZYME TYPE 2"/>
    <property type="match status" value="1"/>
</dbReference>
<dbReference type="Pfam" id="PF01575">
    <property type="entry name" value="MaoC_dehydratas"/>
    <property type="match status" value="1"/>
</dbReference>
<evidence type="ECO:0000256" key="1">
    <source>
        <dbReference type="SAM" id="MobiDB-lite"/>
    </source>
</evidence>
<evidence type="ECO:0000259" key="3">
    <source>
        <dbReference type="Pfam" id="PF13452"/>
    </source>
</evidence>
<dbReference type="SUPFAM" id="SSF54637">
    <property type="entry name" value="Thioesterase/thiol ester dehydrase-isomerase"/>
    <property type="match status" value="2"/>
</dbReference>
<gene>
    <name evidence="4" type="ORF">C7I84_24760</name>
</gene>
<dbReference type="EMBL" id="PXYK01000031">
    <property type="protein sequence ID" value="PSJ54205.1"/>
    <property type="molecule type" value="Genomic_DNA"/>
</dbReference>
<dbReference type="CDD" id="cd03441">
    <property type="entry name" value="R_hydratase_like"/>
    <property type="match status" value="1"/>
</dbReference>
<dbReference type="GO" id="GO:0006635">
    <property type="term" value="P:fatty acid beta-oxidation"/>
    <property type="evidence" value="ECO:0007669"/>
    <property type="project" value="TreeGrafter"/>
</dbReference>
<reference evidence="4 5" key="1">
    <citation type="submission" date="2018-03" db="EMBL/GenBank/DDBJ databases">
        <title>The draft genome of Mesorhizobium sp. 6GN-30.</title>
        <authorList>
            <person name="Liu L."/>
            <person name="Li L."/>
            <person name="Wang T."/>
            <person name="Zhang X."/>
            <person name="Liang L."/>
        </authorList>
    </citation>
    <scope>NUCLEOTIDE SEQUENCE [LARGE SCALE GENOMIC DNA]</scope>
    <source>
        <strain evidence="4 5">6GN30</strain>
    </source>
</reference>
<protein>
    <recommendedName>
        <fullName evidence="6">MaoC-like domain-containing protein</fullName>
    </recommendedName>
</protein>
<dbReference type="InterPro" id="IPR029069">
    <property type="entry name" value="HotDog_dom_sf"/>
</dbReference>
<feature type="region of interest" description="Disordered" evidence="1">
    <location>
        <begin position="143"/>
        <end position="164"/>
    </location>
</feature>
<dbReference type="Proteomes" id="UP000241229">
    <property type="component" value="Unassembled WGS sequence"/>
</dbReference>
<sequence length="281" mass="30344">MDVLSTKPFDIASVPLGMSRDSEEFRTSSHRLASFARAVDDTNPRHLAGEYALPVFAHIPVMQSMVEVLQKTASGLILHGEHDFVFHRPIVPGQRLFTVSTLIGARGTSAGTAVVIGSYTRDHAGEPVCTQYSTCLLREAGGRDARGEKAPERPHVPRGEGVTDTYPLSLDQTRRYADAARDYSAYTIDPEAAQAAGFPAPIVHGMCTLAFAARAVVDSHCGGESKRLRRLGCRFVHPLYLLAGQTLRVEHWAGEGGLAGFEASDAEGNLVIKNGYAQVSR</sequence>
<dbReference type="GO" id="GO:0003857">
    <property type="term" value="F:(3S)-3-hydroxyacyl-CoA dehydrogenase (NAD+) activity"/>
    <property type="evidence" value="ECO:0007669"/>
    <property type="project" value="TreeGrafter"/>
</dbReference>
<evidence type="ECO:0000259" key="2">
    <source>
        <dbReference type="Pfam" id="PF01575"/>
    </source>
</evidence>
<feature type="domain" description="FAS1-like dehydratase" evidence="3">
    <location>
        <begin position="22"/>
        <end position="131"/>
    </location>
</feature>
<evidence type="ECO:0008006" key="6">
    <source>
        <dbReference type="Google" id="ProtNLM"/>
    </source>
</evidence>
<dbReference type="PANTHER" id="PTHR13078">
    <property type="entry name" value="PEROXISOMAL MULTIFUNCTIONAL ENZYME TYPE 2-RELATED"/>
    <property type="match status" value="1"/>
</dbReference>
<comment type="caution">
    <text evidence="4">The sequence shown here is derived from an EMBL/GenBank/DDBJ whole genome shotgun (WGS) entry which is preliminary data.</text>
</comment>
<dbReference type="GO" id="GO:0004300">
    <property type="term" value="F:enoyl-CoA hydratase activity"/>
    <property type="evidence" value="ECO:0007669"/>
    <property type="project" value="TreeGrafter"/>
</dbReference>
<dbReference type="RefSeq" id="WP_106774894.1">
    <property type="nucleotide sequence ID" value="NZ_PXYK01000031.1"/>
</dbReference>
<dbReference type="AlphaFoldDB" id="A0A2P7RVF6"/>
<accession>A0A2P7RVF6</accession>
<keyword evidence="5" id="KW-1185">Reference proteome</keyword>
<dbReference type="GO" id="GO:0044594">
    <property type="term" value="F:17-beta-hydroxysteroid dehydrogenase (NAD+) activity"/>
    <property type="evidence" value="ECO:0007669"/>
    <property type="project" value="TreeGrafter"/>
</dbReference>
<dbReference type="InterPro" id="IPR002539">
    <property type="entry name" value="MaoC-like_dom"/>
</dbReference>
<proteinExistence type="predicted"/>
<dbReference type="InterPro" id="IPR039569">
    <property type="entry name" value="FAS1-like_DH_region"/>
</dbReference>
<organism evidence="4 5">
    <name type="scientific">Kumtagia ephedrae</name>
    <dbReference type="NCBI Taxonomy" id="2116701"/>
    <lineage>
        <taxon>Bacteria</taxon>
        <taxon>Pseudomonadati</taxon>
        <taxon>Pseudomonadota</taxon>
        <taxon>Alphaproteobacteria</taxon>
        <taxon>Hyphomicrobiales</taxon>
        <taxon>Phyllobacteriaceae</taxon>
        <taxon>Kumtagia</taxon>
    </lineage>
</organism>
<evidence type="ECO:0000313" key="4">
    <source>
        <dbReference type="EMBL" id="PSJ54205.1"/>
    </source>
</evidence>
<dbReference type="OrthoDB" id="5522043at2"/>
<name>A0A2P7RVF6_9HYPH</name>